<feature type="domain" description="HTH cro/C1-type" evidence="2">
    <location>
        <begin position="10"/>
        <end position="63"/>
    </location>
</feature>
<keyword evidence="4" id="KW-1185">Reference proteome</keyword>
<evidence type="ECO:0000256" key="1">
    <source>
        <dbReference type="ARBA" id="ARBA00023125"/>
    </source>
</evidence>
<dbReference type="PANTHER" id="PTHR46558:SF4">
    <property type="entry name" value="DNA-BIDING PHAGE PROTEIN"/>
    <property type="match status" value="1"/>
</dbReference>
<comment type="caution">
    <text evidence="3">The sequence shown here is derived from an EMBL/GenBank/DDBJ whole genome shotgun (WGS) entry which is preliminary data.</text>
</comment>
<name>A0ABS3DZS1_9BACI</name>
<evidence type="ECO:0000259" key="2">
    <source>
        <dbReference type="PROSITE" id="PS50943"/>
    </source>
</evidence>
<dbReference type="CDD" id="cd00093">
    <property type="entry name" value="HTH_XRE"/>
    <property type="match status" value="1"/>
</dbReference>
<dbReference type="PANTHER" id="PTHR46558">
    <property type="entry name" value="TRACRIPTIONAL REGULATORY PROTEIN-RELATED-RELATED"/>
    <property type="match status" value="1"/>
</dbReference>
<evidence type="ECO:0000313" key="3">
    <source>
        <dbReference type="EMBL" id="MBN8236861.1"/>
    </source>
</evidence>
<proteinExistence type="predicted"/>
<dbReference type="EMBL" id="JAEKJY010000005">
    <property type="protein sequence ID" value="MBN8236861.1"/>
    <property type="molecule type" value="Genomic_DNA"/>
</dbReference>
<protein>
    <submittedName>
        <fullName evidence="3">Helix-turn-helix transcriptional regulator</fullName>
    </submittedName>
</protein>
<gene>
    <name evidence="3" type="ORF">JF544_16505</name>
</gene>
<keyword evidence="1" id="KW-0238">DNA-binding</keyword>
<dbReference type="SMART" id="SM00530">
    <property type="entry name" value="HTH_XRE"/>
    <property type="match status" value="1"/>
</dbReference>
<evidence type="ECO:0000313" key="4">
    <source>
        <dbReference type="Proteomes" id="UP000663970"/>
    </source>
</evidence>
<dbReference type="Proteomes" id="UP000663970">
    <property type="component" value="Unassembled WGS sequence"/>
</dbReference>
<dbReference type="InterPro" id="IPR010982">
    <property type="entry name" value="Lambda_DNA-bd_dom_sf"/>
</dbReference>
<sequence>MKEKHIRKKLIEKRKELGSQAKVAKELDISRQFLGAIENGERNPTVKLMVKMANLFNSSPNALFPDLFFEEESNKKLQKKGGNAI</sequence>
<reference evidence="3 4" key="1">
    <citation type="submission" date="2020-12" db="EMBL/GenBank/DDBJ databases">
        <title>Oil enriched cultivation method for isolating marine PHA-producing bacteria.</title>
        <authorList>
            <person name="Zheng W."/>
            <person name="Yu S."/>
            <person name="Huang Y."/>
        </authorList>
    </citation>
    <scope>NUCLEOTIDE SEQUENCE [LARGE SCALE GENOMIC DNA]</scope>
    <source>
        <strain evidence="3 4">SY-2-6</strain>
    </source>
</reference>
<organism evidence="3 4">
    <name type="scientific">Halobacillus kuroshimensis</name>
    <dbReference type="NCBI Taxonomy" id="302481"/>
    <lineage>
        <taxon>Bacteria</taxon>
        <taxon>Bacillati</taxon>
        <taxon>Bacillota</taxon>
        <taxon>Bacilli</taxon>
        <taxon>Bacillales</taxon>
        <taxon>Bacillaceae</taxon>
        <taxon>Halobacillus</taxon>
    </lineage>
</organism>
<dbReference type="Pfam" id="PF01381">
    <property type="entry name" value="HTH_3"/>
    <property type="match status" value="1"/>
</dbReference>
<dbReference type="InterPro" id="IPR001387">
    <property type="entry name" value="Cro/C1-type_HTH"/>
</dbReference>
<dbReference type="PROSITE" id="PS50943">
    <property type="entry name" value="HTH_CROC1"/>
    <property type="match status" value="1"/>
</dbReference>
<dbReference type="Gene3D" id="1.10.260.40">
    <property type="entry name" value="lambda repressor-like DNA-binding domains"/>
    <property type="match status" value="1"/>
</dbReference>
<dbReference type="RefSeq" id="WP_206935478.1">
    <property type="nucleotide sequence ID" value="NZ_JAEKJY010000005.1"/>
</dbReference>
<dbReference type="SUPFAM" id="SSF47413">
    <property type="entry name" value="lambda repressor-like DNA-binding domains"/>
    <property type="match status" value="1"/>
</dbReference>
<accession>A0ABS3DZS1</accession>